<dbReference type="InterPro" id="IPR011004">
    <property type="entry name" value="Trimer_LpxA-like_sf"/>
</dbReference>
<dbReference type="GO" id="GO:0016746">
    <property type="term" value="F:acyltransferase activity"/>
    <property type="evidence" value="ECO:0007669"/>
    <property type="project" value="UniProtKB-KW"/>
</dbReference>
<dbReference type="STRING" id="1033810.HLPCO_003076"/>
<evidence type="ECO:0000256" key="1">
    <source>
        <dbReference type="SAM" id="Phobius"/>
    </source>
</evidence>
<dbReference type="InterPro" id="IPR001451">
    <property type="entry name" value="Hexapep"/>
</dbReference>
<feature type="transmembrane region" description="Helical" evidence="1">
    <location>
        <begin position="56"/>
        <end position="81"/>
    </location>
</feature>
<keyword evidence="3" id="KW-1185">Reference proteome</keyword>
<dbReference type="Pfam" id="PF00132">
    <property type="entry name" value="Hexapep"/>
    <property type="match status" value="2"/>
</dbReference>
<organism evidence="2 3">
    <name type="scientific">Haloplasma contractile SSD-17B</name>
    <dbReference type="NCBI Taxonomy" id="1033810"/>
    <lineage>
        <taxon>Bacteria</taxon>
        <taxon>Bacillati</taxon>
        <taxon>Mycoplasmatota</taxon>
        <taxon>Mollicutes</taxon>
        <taxon>Haloplasmatales</taxon>
        <taxon>Haloplasmataceae</taxon>
        <taxon>Haloplasma</taxon>
    </lineage>
</organism>
<keyword evidence="1" id="KW-0812">Transmembrane</keyword>
<dbReference type="EMBL" id="AFNU02000023">
    <property type="protein sequence ID" value="ERJ10912.1"/>
    <property type="molecule type" value="Genomic_DNA"/>
</dbReference>
<reference evidence="2 3" key="1">
    <citation type="journal article" date="2011" name="J. Bacteriol.">
        <title>Genome sequence of Haloplasma contractile, an unusual contractile bacterium from a deep-sea anoxic brine lake.</title>
        <authorList>
            <person name="Antunes A."/>
            <person name="Alam I."/>
            <person name="El Dorry H."/>
            <person name="Siam R."/>
            <person name="Robertson A."/>
            <person name="Bajic V.B."/>
            <person name="Stingl U."/>
        </authorList>
    </citation>
    <scope>NUCLEOTIDE SEQUENCE [LARGE SCALE GENOMIC DNA]</scope>
    <source>
        <strain evidence="2 3">SSD-17B</strain>
    </source>
</reference>
<dbReference type="OrthoDB" id="9784739at2"/>
<reference evidence="2 3" key="2">
    <citation type="journal article" date="2013" name="PLoS ONE">
        <title>INDIGO - INtegrated Data Warehouse of MIcrobial GenOmes with Examples from the Red Sea Extremophiles.</title>
        <authorList>
            <person name="Alam I."/>
            <person name="Antunes A."/>
            <person name="Kamau A.A."/>
            <person name="Ba Alawi W."/>
            <person name="Kalkatawi M."/>
            <person name="Stingl U."/>
            <person name="Bajic V.B."/>
        </authorList>
    </citation>
    <scope>NUCLEOTIDE SEQUENCE [LARGE SCALE GENOMIC DNA]</scope>
    <source>
        <strain evidence="2 3">SSD-17B</strain>
    </source>
</reference>
<keyword evidence="1" id="KW-0472">Membrane</keyword>
<feature type="transmembrane region" description="Helical" evidence="1">
    <location>
        <begin position="12"/>
        <end position="36"/>
    </location>
</feature>
<evidence type="ECO:0000313" key="2">
    <source>
        <dbReference type="EMBL" id="ERJ10912.1"/>
    </source>
</evidence>
<proteinExistence type="predicted"/>
<dbReference type="Proteomes" id="UP000005707">
    <property type="component" value="Unassembled WGS sequence"/>
</dbReference>
<dbReference type="RefSeq" id="WP_008824695.1">
    <property type="nucleotide sequence ID" value="NZ_AFNU02000023.1"/>
</dbReference>
<dbReference type="Gene3D" id="2.160.10.10">
    <property type="entry name" value="Hexapeptide repeat proteins"/>
    <property type="match status" value="2"/>
</dbReference>
<name>U2DQM8_9MOLU</name>
<evidence type="ECO:0000313" key="3">
    <source>
        <dbReference type="Proteomes" id="UP000005707"/>
    </source>
</evidence>
<dbReference type="eggNOG" id="ENOG5033KCH">
    <property type="taxonomic scope" value="Bacteria"/>
</dbReference>
<dbReference type="EC" id="2.3.1.-" evidence="2"/>
<keyword evidence="2" id="KW-0012">Acyltransferase</keyword>
<protein>
    <submittedName>
        <fullName evidence="2">UDP-3-O-acylglucosamine N-acyltransferase protein</fullName>
        <ecNumber evidence="2">2.3.1.-</ecNumber>
    </submittedName>
</protein>
<accession>U2DQM8</accession>
<dbReference type="SUPFAM" id="SSF51161">
    <property type="entry name" value="Trimeric LpxA-like enzymes"/>
    <property type="match status" value="1"/>
</dbReference>
<feature type="transmembrane region" description="Helical" evidence="1">
    <location>
        <begin position="102"/>
        <end position="120"/>
    </location>
</feature>
<dbReference type="PANTHER" id="PTHR43300">
    <property type="entry name" value="ACETYLTRANSFERASE"/>
    <property type="match status" value="1"/>
</dbReference>
<dbReference type="InterPro" id="IPR050179">
    <property type="entry name" value="Trans_hexapeptide_repeat"/>
</dbReference>
<gene>
    <name evidence="2" type="ORF">HLPCO_003076</name>
</gene>
<dbReference type="AlphaFoldDB" id="U2DQM8"/>
<keyword evidence="2" id="KW-0808">Transferase</keyword>
<dbReference type="InParanoid" id="U2DQM8"/>
<comment type="caution">
    <text evidence="2">The sequence shown here is derived from an EMBL/GenBank/DDBJ whole genome shotgun (WGS) entry which is preliminary data.</text>
</comment>
<keyword evidence="1" id="KW-1133">Transmembrane helix</keyword>
<sequence>MKKKQRRSNGIINKLMLCVIDLIWIIGFITIVSSSLYLTDHINNYLLSLEFINRFIVYGLSIFCFINLYIIITGILFRIFVPKIKPGRAKVGLSKKHFYWRMNWHFYSYVFLFFKKYTFYNRIMRYTFLRLFRVNIKYSTYLAETVDLQDANNLLTIGRNSGLGSEVIIATHLALSPKVVIFREVNIGDNTHIQSRASIAPGVTIGNQTMIGFDTVISINVTIGNNTRVGARCSIDTGVTIGSNCRIGQNVYLGAGISIRDQMVIPDGSKILNSEDLIPLLTHEKEVSYVTRVSIPSIN</sequence>